<feature type="region of interest" description="Disordered" evidence="1">
    <location>
        <begin position="1"/>
        <end position="25"/>
    </location>
</feature>
<reference evidence="2" key="1">
    <citation type="submission" date="2020-02" db="EMBL/GenBank/DDBJ databases">
        <authorList>
            <person name="Meier V. D."/>
        </authorList>
    </citation>
    <scope>NUCLEOTIDE SEQUENCE</scope>
    <source>
        <strain evidence="2">AVDCRST_MAG40</strain>
    </source>
</reference>
<feature type="compositionally biased region" description="Low complexity" evidence="1">
    <location>
        <begin position="106"/>
        <end position="118"/>
    </location>
</feature>
<proteinExistence type="predicted"/>
<evidence type="ECO:0000256" key="1">
    <source>
        <dbReference type="SAM" id="MobiDB-lite"/>
    </source>
</evidence>
<protein>
    <submittedName>
        <fullName evidence="2">Uncharacterized protein</fullName>
    </submittedName>
</protein>
<sequence length="162" mass="17774">MHPIERGQVEVGDRAEGHQPRRVHNHVDPAELPLRRVEHRRDRGLVRGVCLHGDGAATRPRDFARRRVRLRRAPGVVHHAGEAVAREARDHRPPDAAGGAGDDRGPASASGAAVRARAGHALPPSIVSRRACRRLGRTVYAWPERHCTVIVGILMMTESTPL</sequence>
<gene>
    <name evidence="2" type="ORF">AVDCRST_MAG40-109</name>
</gene>
<dbReference type="EMBL" id="CADCTX010000031">
    <property type="protein sequence ID" value="CAA9297142.1"/>
    <property type="molecule type" value="Genomic_DNA"/>
</dbReference>
<organism evidence="2">
    <name type="scientific">uncultured Gemmatimonadaceae bacterium</name>
    <dbReference type="NCBI Taxonomy" id="246130"/>
    <lineage>
        <taxon>Bacteria</taxon>
        <taxon>Pseudomonadati</taxon>
        <taxon>Gemmatimonadota</taxon>
        <taxon>Gemmatimonadia</taxon>
        <taxon>Gemmatimonadales</taxon>
        <taxon>Gemmatimonadaceae</taxon>
        <taxon>environmental samples</taxon>
    </lineage>
</organism>
<feature type="region of interest" description="Disordered" evidence="1">
    <location>
        <begin position="86"/>
        <end position="118"/>
    </location>
</feature>
<name>A0A6J4K5V4_9BACT</name>
<evidence type="ECO:0000313" key="2">
    <source>
        <dbReference type="EMBL" id="CAA9297142.1"/>
    </source>
</evidence>
<accession>A0A6J4K5V4</accession>
<dbReference type="AlphaFoldDB" id="A0A6J4K5V4"/>